<dbReference type="PANTHER" id="PTHR43309">
    <property type="entry name" value="5-OXOPROLINASE SUBUNIT C"/>
    <property type="match status" value="1"/>
</dbReference>
<dbReference type="SMART" id="SM00797">
    <property type="entry name" value="AHS2"/>
    <property type="match status" value="1"/>
</dbReference>
<evidence type="ECO:0000313" key="6">
    <source>
        <dbReference type="Proteomes" id="UP000516093"/>
    </source>
</evidence>
<evidence type="ECO:0000256" key="3">
    <source>
        <dbReference type="ARBA" id="ARBA00022840"/>
    </source>
</evidence>
<dbReference type="Pfam" id="PF02626">
    <property type="entry name" value="CT_A_B"/>
    <property type="match status" value="1"/>
</dbReference>
<accession>A0A7H0GSE5</accession>
<dbReference type="SUPFAM" id="SSF50891">
    <property type="entry name" value="Cyclophilin-like"/>
    <property type="match status" value="1"/>
</dbReference>
<keyword evidence="2" id="KW-0378">Hydrolase</keyword>
<keyword evidence="5" id="KW-0808">Transferase</keyword>
<dbReference type="Gene3D" id="2.40.100.10">
    <property type="entry name" value="Cyclophilin-like"/>
    <property type="match status" value="1"/>
</dbReference>
<name>A0A7H0GSE5_9BACT</name>
<dbReference type="Proteomes" id="UP000516093">
    <property type="component" value="Chromosome"/>
</dbReference>
<proteinExistence type="predicted"/>
<dbReference type="PANTHER" id="PTHR43309:SF5">
    <property type="entry name" value="5-OXOPROLINASE SUBUNIT C"/>
    <property type="match status" value="1"/>
</dbReference>
<feature type="domain" description="Carboxyltransferase" evidence="4">
    <location>
        <begin position="24"/>
        <end position="323"/>
    </location>
</feature>
<dbReference type="RefSeq" id="WP_187731503.1">
    <property type="nucleotide sequence ID" value="NZ_BMFN01000003.1"/>
</dbReference>
<dbReference type="KEGG" id="hqi:H9L05_14095"/>
<keyword evidence="6" id="KW-1185">Reference proteome</keyword>
<organism evidence="5 6">
    <name type="scientific">Hymenobacter qilianensis</name>
    <dbReference type="NCBI Taxonomy" id="1385715"/>
    <lineage>
        <taxon>Bacteria</taxon>
        <taxon>Pseudomonadati</taxon>
        <taxon>Bacteroidota</taxon>
        <taxon>Cytophagia</taxon>
        <taxon>Cytophagales</taxon>
        <taxon>Hymenobacteraceae</taxon>
        <taxon>Hymenobacter</taxon>
    </lineage>
</organism>
<evidence type="ECO:0000256" key="1">
    <source>
        <dbReference type="ARBA" id="ARBA00022741"/>
    </source>
</evidence>
<dbReference type="NCBIfam" id="TIGR00724">
    <property type="entry name" value="urea_amlyse_rel"/>
    <property type="match status" value="1"/>
</dbReference>
<dbReference type="InterPro" id="IPR029000">
    <property type="entry name" value="Cyclophilin-like_dom_sf"/>
</dbReference>
<sequence length="337" mass="36320">MSLSIISPGLLTTIQDLGRIGYQKEGIIVSGAMDALALRVANLLVGNPENEAGLEVTLLGPKIRFDEDQLIALTGANLAPTINGQAVKMNRPVFVCQGSVLQFAPQGSGCRTYMAIAGGLSVPTVLRSRSTYLQAGIGGRQGRALKTGDVIACPGPSAVAKQFWQKMLAATPHKTWLQAAWTPSPELYQGPQANPSIRAVPGPEYSLFSTDCQQNFWAQEYTVTLASNRMGYRLRGDGTALALMQPEEMLSSAVSFGTVQVPAEGNPIVLLADHQTTGGYPRIAQVVTADFSLLAQVPPGGKIRFREVSLAKAQRLYCQQELNIRQLRQALRLKMRL</sequence>
<dbReference type="AlphaFoldDB" id="A0A7H0GSE5"/>
<gene>
    <name evidence="5" type="ORF">H9L05_14095</name>
</gene>
<dbReference type="GO" id="GO:0016787">
    <property type="term" value="F:hydrolase activity"/>
    <property type="evidence" value="ECO:0007669"/>
    <property type="project" value="UniProtKB-KW"/>
</dbReference>
<dbReference type="InterPro" id="IPR003778">
    <property type="entry name" value="CT_A_B"/>
</dbReference>
<keyword evidence="3" id="KW-0067">ATP-binding</keyword>
<dbReference type="InterPro" id="IPR052708">
    <property type="entry name" value="PxpC"/>
</dbReference>
<dbReference type="GO" id="GO:0005524">
    <property type="term" value="F:ATP binding"/>
    <property type="evidence" value="ECO:0007669"/>
    <property type="project" value="UniProtKB-KW"/>
</dbReference>
<keyword evidence="1" id="KW-0547">Nucleotide-binding</keyword>
<protein>
    <submittedName>
        <fullName evidence="5">Biotin-dependent carboxyltransferase family protein</fullName>
    </submittedName>
</protein>
<dbReference type="GO" id="GO:0016740">
    <property type="term" value="F:transferase activity"/>
    <property type="evidence" value="ECO:0007669"/>
    <property type="project" value="UniProtKB-KW"/>
</dbReference>
<evidence type="ECO:0000256" key="2">
    <source>
        <dbReference type="ARBA" id="ARBA00022801"/>
    </source>
</evidence>
<evidence type="ECO:0000259" key="4">
    <source>
        <dbReference type="SMART" id="SM00797"/>
    </source>
</evidence>
<dbReference type="EMBL" id="CP060784">
    <property type="protein sequence ID" value="QNP51211.1"/>
    <property type="molecule type" value="Genomic_DNA"/>
</dbReference>
<evidence type="ECO:0000313" key="5">
    <source>
        <dbReference type="EMBL" id="QNP51211.1"/>
    </source>
</evidence>
<reference evidence="5 6" key="1">
    <citation type="submission" date="2020-08" db="EMBL/GenBank/DDBJ databases">
        <title>Genome sequence of Hymenobacter qilianensis JCM 19763T.</title>
        <authorList>
            <person name="Hyun D.-W."/>
            <person name="Bae J.-W."/>
        </authorList>
    </citation>
    <scope>NUCLEOTIDE SEQUENCE [LARGE SCALE GENOMIC DNA]</scope>
    <source>
        <strain evidence="5 6">JCM 19763</strain>
    </source>
</reference>